<dbReference type="InterPro" id="IPR001910">
    <property type="entry name" value="Inosine/uridine_hydrolase_dom"/>
</dbReference>
<reference evidence="3 4" key="1">
    <citation type="journal article" date="2023" name="Hortic Res">
        <title>Pangenome of water caltrop reveals structural variations and asymmetric subgenome divergence after allopolyploidization.</title>
        <authorList>
            <person name="Zhang X."/>
            <person name="Chen Y."/>
            <person name="Wang L."/>
            <person name="Yuan Y."/>
            <person name="Fang M."/>
            <person name="Shi L."/>
            <person name="Lu R."/>
            <person name="Comes H.P."/>
            <person name="Ma Y."/>
            <person name="Chen Y."/>
            <person name="Huang G."/>
            <person name="Zhou Y."/>
            <person name="Zheng Z."/>
            <person name="Qiu Y."/>
        </authorList>
    </citation>
    <scope>NUCLEOTIDE SEQUENCE [LARGE SCALE GENOMIC DNA]</scope>
    <source>
        <strain evidence="3">F231</strain>
    </source>
</reference>
<organism evidence="3 4">
    <name type="scientific">Trapa natans</name>
    <name type="common">Water chestnut</name>
    <dbReference type="NCBI Taxonomy" id="22666"/>
    <lineage>
        <taxon>Eukaryota</taxon>
        <taxon>Viridiplantae</taxon>
        <taxon>Streptophyta</taxon>
        <taxon>Embryophyta</taxon>
        <taxon>Tracheophyta</taxon>
        <taxon>Spermatophyta</taxon>
        <taxon>Magnoliopsida</taxon>
        <taxon>eudicotyledons</taxon>
        <taxon>Gunneridae</taxon>
        <taxon>Pentapetalae</taxon>
        <taxon>rosids</taxon>
        <taxon>malvids</taxon>
        <taxon>Myrtales</taxon>
        <taxon>Lythraceae</taxon>
        <taxon>Trapa</taxon>
    </lineage>
</organism>
<evidence type="ECO:0000256" key="1">
    <source>
        <dbReference type="ARBA" id="ARBA00009176"/>
    </source>
</evidence>
<dbReference type="Gene3D" id="3.90.245.10">
    <property type="entry name" value="Ribonucleoside hydrolase-like"/>
    <property type="match status" value="1"/>
</dbReference>
<protein>
    <recommendedName>
        <fullName evidence="2">Inosine/uridine-preferring nucleoside hydrolase domain-containing protein</fullName>
    </recommendedName>
</protein>
<sequence>MFLSRSEGITTVGYCGYREAIPVGLGGRLDVDSNYIITRSFLPQGNRRNSPLKQPTAQQVMIKKVSAGPITVVIIGDHTNLAIFLMSHPHLKKNINNIYVMGGGMRSKNPTGCYPAGSSPSWVPGQWGNLGNLFTDYTSNPYAEFNIFGDPFVVYQVFHSGIPFTLVLPHATNTIPIIE</sequence>
<comment type="similarity">
    <text evidence="1">Belongs to the IUNH family.</text>
</comment>
<feature type="domain" description="Inosine/uridine-preferring nucleoside hydrolase" evidence="2">
    <location>
        <begin position="43"/>
        <end position="173"/>
    </location>
</feature>
<dbReference type="PANTHER" id="PTHR46692">
    <property type="entry name" value="INOSINE-URIDINE PREFERRING NUCLEOSIDE HYDROLASE FAMILY PROTEIN"/>
    <property type="match status" value="1"/>
</dbReference>
<comment type="caution">
    <text evidence="3">The sequence shown here is derived from an EMBL/GenBank/DDBJ whole genome shotgun (WGS) entry which is preliminary data.</text>
</comment>
<dbReference type="PANTHER" id="PTHR46692:SF1">
    <property type="entry name" value="NUCLEOSIDE HYDROLASE 3-RELATED"/>
    <property type="match status" value="1"/>
</dbReference>
<dbReference type="Proteomes" id="UP001346149">
    <property type="component" value="Unassembled WGS sequence"/>
</dbReference>
<dbReference type="GO" id="GO:0016799">
    <property type="term" value="F:hydrolase activity, hydrolyzing N-glycosyl compounds"/>
    <property type="evidence" value="ECO:0007669"/>
    <property type="project" value="InterPro"/>
</dbReference>
<name>A0AAN7KMQ6_TRANT</name>
<evidence type="ECO:0000313" key="3">
    <source>
        <dbReference type="EMBL" id="KAK4767528.1"/>
    </source>
</evidence>
<keyword evidence="4" id="KW-1185">Reference proteome</keyword>
<accession>A0AAN7KMQ6</accession>
<gene>
    <name evidence="3" type="ORF">SAY86_015278</name>
</gene>
<proteinExistence type="inferred from homology"/>
<dbReference type="EMBL" id="JAXQNO010000022">
    <property type="protein sequence ID" value="KAK4767528.1"/>
    <property type="molecule type" value="Genomic_DNA"/>
</dbReference>
<dbReference type="Pfam" id="PF01156">
    <property type="entry name" value="IU_nuc_hydro"/>
    <property type="match status" value="1"/>
</dbReference>
<dbReference type="SUPFAM" id="SSF53590">
    <property type="entry name" value="Nucleoside hydrolase"/>
    <property type="match status" value="1"/>
</dbReference>
<dbReference type="AlphaFoldDB" id="A0AAN7KMQ6"/>
<evidence type="ECO:0000259" key="2">
    <source>
        <dbReference type="Pfam" id="PF01156"/>
    </source>
</evidence>
<dbReference type="InterPro" id="IPR036452">
    <property type="entry name" value="Ribo_hydro-like"/>
</dbReference>
<evidence type="ECO:0000313" key="4">
    <source>
        <dbReference type="Proteomes" id="UP001346149"/>
    </source>
</evidence>